<accession>A0A5S9MT66</accession>
<dbReference type="Pfam" id="PF10738">
    <property type="entry name" value="Lpp-LpqN"/>
    <property type="match status" value="1"/>
</dbReference>
<sequence length="240" mass="24376">MKLSAAAARAAAIAAALAAITTGCGSDTTTGSGTTASGTTASETTATSAAAAPTTDRTAPREAVPRGPNPTIADYIVANNIQETPVFPGDPGAPVVTLPSPDGWRDAGPDTPEWAYGAIVYTGPESREYTPSIIAVVSRLTGNVDPQEILDLAAGELNNLPGWDPMSTGRSSTLAGFPAFHLGGTWEQDGVTKVVGQKTAVIEDSDGLYVLQLNADGLESQMEFVGDATGAVDRGITITA</sequence>
<organism evidence="4 5">
    <name type="scientific">Mycolicibacterium vanbaalenii</name>
    <name type="common">Mycobacterium vanbaalenii</name>
    <dbReference type="NCBI Taxonomy" id="110539"/>
    <lineage>
        <taxon>Bacteria</taxon>
        <taxon>Bacillati</taxon>
        <taxon>Actinomycetota</taxon>
        <taxon>Actinomycetes</taxon>
        <taxon>Mycobacteriales</taxon>
        <taxon>Mycobacteriaceae</taxon>
        <taxon>Mycolicibacterium</taxon>
    </lineage>
</organism>
<evidence type="ECO:0000313" key="5">
    <source>
        <dbReference type="Proteomes" id="UP000430146"/>
    </source>
</evidence>
<evidence type="ECO:0000256" key="1">
    <source>
        <dbReference type="ARBA" id="ARBA00022729"/>
    </source>
</evidence>
<gene>
    <name evidence="4" type="ORF">AELLOGFF_00206</name>
</gene>
<feature type="chain" id="PRO_5038501624" description="Lipoprotein LpqN" evidence="3">
    <location>
        <begin position="19"/>
        <end position="240"/>
    </location>
</feature>
<dbReference type="Gene3D" id="3.40.1000.10">
    <property type="entry name" value="Mog1/PsbP, alpha/beta/alpha sandwich"/>
    <property type="match status" value="1"/>
</dbReference>
<name>A0A5S9MT66_MYCVN</name>
<feature type="signal peptide" evidence="3">
    <location>
        <begin position="1"/>
        <end position="18"/>
    </location>
</feature>
<evidence type="ECO:0000313" key="4">
    <source>
        <dbReference type="EMBL" id="CAA0080050.1"/>
    </source>
</evidence>
<dbReference type="RefSeq" id="WP_159228564.1">
    <property type="nucleotide sequence ID" value="NZ_CACSIP010000001.1"/>
</dbReference>
<feature type="compositionally biased region" description="Low complexity" evidence="2">
    <location>
        <begin position="24"/>
        <end position="57"/>
    </location>
</feature>
<dbReference type="PROSITE" id="PS51257">
    <property type="entry name" value="PROKAR_LIPOPROTEIN"/>
    <property type="match status" value="1"/>
</dbReference>
<proteinExistence type="predicted"/>
<feature type="region of interest" description="Disordered" evidence="2">
    <location>
        <begin position="24"/>
        <end position="70"/>
    </location>
</feature>
<keyword evidence="1 3" id="KW-0732">Signal</keyword>
<evidence type="ECO:0008006" key="6">
    <source>
        <dbReference type="Google" id="ProtNLM"/>
    </source>
</evidence>
<protein>
    <recommendedName>
        <fullName evidence="6">Lipoprotein LpqN</fullName>
    </recommendedName>
</protein>
<dbReference type="OrthoDB" id="3826775at2"/>
<dbReference type="AlphaFoldDB" id="A0A5S9MT66"/>
<evidence type="ECO:0000256" key="3">
    <source>
        <dbReference type="SAM" id="SignalP"/>
    </source>
</evidence>
<dbReference type="EMBL" id="CACSIP010000001">
    <property type="protein sequence ID" value="CAA0080050.1"/>
    <property type="molecule type" value="Genomic_DNA"/>
</dbReference>
<dbReference type="InterPro" id="IPR019674">
    <property type="entry name" value="Lipoprotein_LpqN/LpqT-like"/>
</dbReference>
<keyword evidence="5" id="KW-1185">Reference proteome</keyword>
<dbReference type="Proteomes" id="UP000430146">
    <property type="component" value="Unassembled WGS sequence"/>
</dbReference>
<evidence type="ECO:0000256" key="2">
    <source>
        <dbReference type="SAM" id="MobiDB-lite"/>
    </source>
</evidence>
<reference evidence="4 5" key="1">
    <citation type="submission" date="2019-11" db="EMBL/GenBank/DDBJ databases">
        <authorList>
            <person name="Holert J."/>
        </authorList>
    </citation>
    <scope>NUCLEOTIDE SEQUENCE [LARGE SCALE GENOMIC DNA]</scope>
    <source>
        <strain evidence="4">BC8_1</strain>
    </source>
</reference>